<proteinExistence type="predicted"/>
<reference evidence="2 3" key="1">
    <citation type="submission" date="2019-05" db="EMBL/GenBank/DDBJ databases">
        <title>Another draft genome of Portunus trituberculatus and its Hox gene families provides insights of decapod evolution.</title>
        <authorList>
            <person name="Jeong J.-H."/>
            <person name="Song I."/>
            <person name="Kim S."/>
            <person name="Choi T."/>
            <person name="Kim D."/>
            <person name="Ryu S."/>
            <person name="Kim W."/>
        </authorList>
    </citation>
    <scope>NUCLEOTIDE SEQUENCE [LARGE SCALE GENOMIC DNA]</scope>
    <source>
        <tissue evidence="2">Muscle</tissue>
    </source>
</reference>
<comment type="caution">
    <text evidence="2">The sequence shown here is derived from an EMBL/GenBank/DDBJ whole genome shotgun (WGS) entry which is preliminary data.</text>
</comment>
<dbReference type="Proteomes" id="UP000324222">
    <property type="component" value="Unassembled WGS sequence"/>
</dbReference>
<evidence type="ECO:0000256" key="1">
    <source>
        <dbReference type="SAM" id="MobiDB-lite"/>
    </source>
</evidence>
<feature type="compositionally biased region" description="Basic and acidic residues" evidence="1">
    <location>
        <begin position="53"/>
        <end position="63"/>
    </location>
</feature>
<feature type="region of interest" description="Disordered" evidence="1">
    <location>
        <begin position="53"/>
        <end position="83"/>
    </location>
</feature>
<evidence type="ECO:0000313" key="3">
    <source>
        <dbReference type="Proteomes" id="UP000324222"/>
    </source>
</evidence>
<organism evidence="2 3">
    <name type="scientific">Portunus trituberculatus</name>
    <name type="common">Swimming crab</name>
    <name type="synonym">Neptunus trituberculatus</name>
    <dbReference type="NCBI Taxonomy" id="210409"/>
    <lineage>
        <taxon>Eukaryota</taxon>
        <taxon>Metazoa</taxon>
        <taxon>Ecdysozoa</taxon>
        <taxon>Arthropoda</taxon>
        <taxon>Crustacea</taxon>
        <taxon>Multicrustacea</taxon>
        <taxon>Malacostraca</taxon>
        <taxon>Eumalacostraca</taxon>
        <taxon>Eucarida</taxon>
        <taxon>Decapoda</taxon>
        <taxon>Pleocyemata</taxon>
        <taxon>Brachyura</taxon>
        <taxon>Eubrachyura</taxon>
        <taxon>Portunoidea</taxon>
        <taxon>Portunidae</taxon>
        <taxon>Portuninae</taxon>
        <taxon>Portunus</taxon>
    </lineage>
</organism>
<keyword evidence="3" id="KW-1185">Reference proteome</keyword>
<sequence length="83" mass="9468">MRGHVPVATKTPTSLTSLYHIPEPDTPSCLSHNRRATPCRVLLLEDHTGLAEALRGERRTRENQEEEEEEVHGAEKPGRRWET</sequence>
<name>A0A5B7E7G3_PORTR</name>
<protein>
    <submittedName>
        <fullName evidence="2">Uncharacterized protein</fullName>
    </submittedName>
</protein>
<feature type="compositionally biased region" description="Basic and acidic residues" evidence="1">
    <location>
        <begin position="71"/>
        <end position="83"/>
    </location>
</feature>
<dbReference type="AlphaFoldDB" id="A0A5B7E7G3"/>
<evidence type="ECO:0000313" key="2">
    <source>
        <dbReference type="EMBL" id="MPC29678.1"/>
    </source>
</evidence>
<gene>
    <name evidence="2" type="ORF">E2C01_022923</name>
</gene>
<dbReference type="EMBL" id="VSRR010002117">
    <property type="protein sequence ID" value="MPC29678.1"/>
    <property type="molecule type" value="Genomic_DNA"/>
</dbReference>
<accession>A0A5B7E7G3</accession>